<dbReference type="Gene3D" id="2.40.420.20">
    <property type="match status" value="1"/>
</dbReference>
<proteinExistence type="predicted"/>
<sequence length="146" mass="15137">MSVSLDPTMAPTVRRGDKVIVTLPDGATRSGTIARVSPVAQTVPESQDGGSPQPAVPVTITLKDRPVTALDQALVQVDVTVERHADVLTVPIVALLAQPGGTFAVVTVAGNQRRKVPVRTGLFDEGQGVVEVTGVDEGAQVEVPVE</sequence>
<dbReference type="AlphaFoldDB" id="A0A7W7G8V5"/>
<reference evidence="1 2" key="1">
    <citation type="submission" date="2020-08" db="EMBL/GenBank/DDBJ databases">
        <title>Sequencing the genomes of 1000 actinobacteria strains.</title>
        <authorList>
            <person name="Klenk H.-P."/>
        </authorList>
    </citation>
    <scope>NUCLEOTIDE SEQUENCE [LARGE SCALE GENOMIC DNA]</scope>
    <source>
        <strain evidence="1 2">DSM 45784</strain>
    </source>
</reference>
<dbReference type="Proteomes" id="UP000542210">
    <property type="component" value="Unassembled WGS sequence"/>
</dbReference>
<dbReference type="EMBL" id="JACHND010000001">
    <property type="protein sequence ID" value="MBB4702173.1"/>
    <property type="molecule type" value="Genomic_DNA"/>
</dbReference>
<dbReference type="RefSeq" id="WP_184881733.1">
    <property type="nucleotide sequence ID" value="NZ_JACHND010000001.1"/>
</dbReference>
<gene>
    <name evidence="1" type="ORF">BJ982_003717</name>
</gene>
<name>A0A7W7G8V5_9ACTN</name>
<comment type="caution">
    <text evidence="1">The sequence shown here is derived from an EMBL/GenBank/DDBJ whole genome shotgun (WGS) entry which is preliminary data.</text>
</comment>
<evidence type="ECO:0000313" key="2">
    <source>
        <dbReference type="Proteomes" id="UP000542210"/>
    </source>
</evidence>
<protein>
    <submittedName>
        <fullName evidence="1">Multidrug efflux pump subunit AcrA (Membrane-fusion protein)</fullName>
    </submittedName>
</protein>
<organism evidence="1 2">
    <name type="scientific">Sphaerisporangium siamense</name>
    <dbReference type="NCBI Taxonomy" id="795645"/>
    <lineage>
        <taxon>Bacteria</taxon>
        <taxon>Bacillati</taxon>
        <taxon>Actinomycetota</taxon>
        <taxon>Actinomycetes</taxon>
        <taxon>Streptosporangiales</taxon>
        <taxon>Streptosporangiaceae</taxon>
        <taxon>Sphaerisporangium</taxon>
    </lineage>
</organism>
<evidence type="ECO:0000313" key="1">
    <source>
        <dbReference type="EMBL" id="MBB4702173.1"/>
    </source>
</evidence>
<accession>A0A7W7G8V5</accession>
<keyword evidence="2" id="KW-1185">Reference proteome</keyword>